<dbReference type="PANTHER" id="PTHR31983">
    <property type="entry name" value="ENDO-1,3(4)-BETA-GLUCANASE 1"/>
    <property type="match status" value="1"/>
</dbReference>
<evidence type="ECO:0000256" key="3">
    <source>
        <dbReference type="ARBA" id="ARBA00012780"/>
    </source>
</evidence>
<accession>A0AAV1EE74</accession>
<keyword evidence="6" id="KW-0326">Glycosidase</keyword>
<evidence type="ECO:0000256" key="4">
    <source>
        <dbReference type="ARBA" id="ARBA00022801"/>
    </source>
</evidence>
<dbReference type="GO" id="GO:0052861">
    <property type="term" value="F:endo-1,3(4)-beta-glucanase activity"/>
    <property type="evidence" value="ECO:0007669"/>
    <property type="project" value="InterPro"/>
</dbReference>
<comment type="catalytic activity">
    <reaction evidence="1">
        <text>Hydrolysis of (1-&gt;3)-beta-D-glucosidic linkages in (1-&gt;3)-beta-D-glucans.</text>
        <dbReference type="EC" id="3.2.1.39"/>
    </reaction>
</comment>
<keyword evidence="13" id="KW-1185">Reference proteome</keyword>
<dbReference type="GO" id="GO:0000272">
    <property type="term" value="P:polysaccharide catabolic process"/>
    <property type="evidence" value="ECO:0007669"/>
    <property type="project" value="UniProtKB-KW"/>
</dbReference>
<keyword evidence="4" id="KW-0378">Hydrolase</keyword>
<dbReference type="GO" id="GO:0071555">
    <property type="term" value="P:cell wall organization"/>
    <property type="evidence" value="ECO:0007669"/>
    <property type="project" value="UniProtKB-KW"/>
</dbReference>
<protein>
    <recommendedName>
        <fullName evidence="3">glucan endo-1,3-beta-D-glucosidase</fullName>
        <ecNumber evidence="3">3.2.1.39</ecNumber>
    </recommendedName>
</protein>
<organism evidence="12 13">
    <name type="scientific">Oldenlandia corymbosa var. corymbosa</name>
    <dbReference type="NCBI Taxonomy" id="529605"/>
    <lineage>
        <taxon>Eukaryota</taxon>
        <taxon>Viridiplantae</taxon>
        <taxon>Streptophyta</taxon>
        <taxon>Embryophyta</taxon>
        <taxon>Tracheophyta</taxon>
        <taxon>Spermatophyta</taxon>
        <taxon>Magnoliopsida</taxon>
        <taxon>eudicotyledons</taxon>
        <taxon>Gunneridae</taxon>
        <taxon>Pentapetalae</taxon>
        <taxon>asterids</taxon>
        <taxon>lamiids</taxon>
        <taxon>Gentianales</taxon>
        <taxon>Rubiaceae</taxon>
        <taxon>Rubioideae</taxon>
        <taxon>Spermacoceae</taxon>
        <taxon>Hedyotis-Oldenlandia complex</taxon>
        <taxon>Oldenlandia</taxon>
    </lineage>
</organism>
<evidence type="ECO:0000256" key="2">
    <source>
        <dbReference type="ARBA" id="ARBA00010730"/>
    </source>
</evidence>
<dbReference type="Gene3D" id="2.70.98.30">
    <property type="entry name" value="Golgi alpha-mannosidase II, domain 4"/>
    <property type="match status" value="1"/>
</dbReference>
<feature type="domain" description="Glycosyl hydrolase family 81 C-terminal" evidence="11">
    <location>
        <begin position="321"/>
        <end position="547"/>
    </location>
</feature>
<evidence type="ECO:0000256" key="5">
    <source>
        <dbReference type="ARBA" id="ARBA00023277"/>
    </source>
</evidence>
<dbReference type="InterPro" id="IPR040720">
    <property type="entry name" value="GH81_C"/>
</dbReference>
<dbReference type="InterPro" id="IPR040451">
    <property type="entry name" value="GH81_N"/>
</dbReference>
<dbReference type="InterPro" id="IPR005200">
    <property type="entry name" value="Endo-beta-glucanase"/>
</dbReference>
<feature type="domain" description="Glycosyl hydrolase family 81 N-terminal" evidence="10">
    <location>
        <begin position="105"/>
        <end position="265"/>
    </location>
</feature>
<dbReference type="GO" id="GO:0042973">
    <property type="term" value="F:glucan endo-1,3-beta-D-glucosidase activity"/>
    <property type="evidence" value="ECO:0007669"/>
    <property type="project" value="UniProtKB-EC"/>
</dbReference>
<sequence length="714" mass="79794">MAFKTLSLKLFGLILSLTPSGLFWWNSIVFSPSPVTPEPEITDEHQQFRFPASKSPFSLTHQDSSPKTSSPPHCPPIPSSRTLFSSTATSRNTFTCTSSNRPPSITENPKYVYQSFNPDISITTANNPNPDATHVVSAFGDLSVTLDHPSSNLRYHLVRGSPFLTAEVLRKSAVSISTIHAILQISSNPDQTKFTIKLNNNQTWVLYASSPITLYASSLITLNQEGLSCLTTSEFTGIFRIAASPDSDPNNEATLDCYTSRYPLSSHAVLLFMLAHHLHLKLLSKAHCSFTVLENFKYKSIDGELVEVVGNSWVFEELTPIATDSSYFYGKLVARAARLALIAEEVHLDVIPAIRKFLKDAIEPWLDGKLATNGFLYDPKWGGIVTKQGSLDAEADFGFGLYNDHHYHLGYFVYGISVLTKIDHNWGMKYRPQAYSMMADYYMSLSRKADSGYTRVRCFDFWLLHSRAGGLTEFGDGRNQESTSEAINAYYSAALMGLAYGDTNLVSIGSTLTAFEIQATQTWWHVREGDILYGDKFTKENKVVGMVGQIRGIVPFGLRRLNGKNYAKQLVTWTQPALAREGVGEGWKGSAFALEAIYDKESALEKIRNLKGYDDGDSLTNLLWWIHSRAQGHGRGGRFSWEARHRMEIWGRLGCDEVKALPVVQQEEPTTSFLISPTFIITRRRTELQFRNAVNQWRLRISDFAAALQTAKGA</sequence>
<evidence type="ECO:0000256" key="1">
    <source>
        <dbReference type="ARBA" id="ARBA00000382"/>
    </source>
</evidence>
<evidence type="ECO:0000313" key="13">
    <source>
        <dbReference type="Proteomes" id="UP001161247"/>
    </source>
</evidence>
<reference evidence="12" key="1">
    <citation type="submission" date="2023-03" db="EMBL/GenBank/DDBJ databases">
        <authorList>
            <person name="Julca I."/>
        </authorList>
    </citation>
    <scope>NUCLEOTIDE SEQUENCE</scope>
</reference>
<comment type="similarity">
    <text evidence="2">Belongs to the glycosyl hydrolase 81 family.</text>
</comment>
<evidence type="ECO:0000256" key="8">
    <source>
        <dbReference type="ARBA" id="ARBA00023326"/>
    </source>
</evidence>
<dbReference type="PANTHER" id="PTHR31983:SF0">
    <property type="entry name" value="GLUCAN ENDO-1,3-BETA-D-GLUCOSIDASE 2"/>
    <property type="match status" value="1"/>
</dbReference>
<evidence type="ECO:0000256" key="9">
    <source>
        <dbReference type="SAM" id="MobiDB-lite"/>
    </source>
</evidence>
<evidence type="ECO:0000259" key="10">
    <source>
        <dbReference type="Pfam" id="PF03639"/>
    </source>
</evidence>
<evidence type="ECO:0000256" key="7">
    <source>
        <dbReference type="ARBA" id="ARBA00023316"/>
    </source>
</evidence>
<evidence type="ECO:0000313" key="12">
    <source>
        <dbReference type="EMBL" id="CAI9117969.1"/>
    </source>
</evidence>
<dbReference type="Pfam" id="PF17652">
    <property type="entry name" value="Glyco_hydro81C"/>
    <property type="match status" value="1"/>
</dbReference>
<dbReference type="AlphaFoldDB" id="A0AAV1EE74"/>
<dbReference type="EC" id="3.2.1.39" evidence="3"/>
<dbReference type="PROSITE" id="PS52008">
    <property type="entry name" value="GH81"/>
    <property type="match status" value="1"/>
</dbReference>
<evidence type="ECO:0000256" key="6">
    <source>
        <dbReference type="ARBA" id="ARBA00023295"/>
    </source>
</evidence>
<feature type="region of interest" description="Disordered" evidence="9">
    <location>
        <begin position="56"/>
        <end position="83"/>
    </location>
</feature>
<dbReference type="Pfam" id="PF03639">
    <property type="entry name" value="Glyco_hydro_81"/>
    <property type="match status" value="1"/>
</dbReference>
<keyword evidence="8" id="KW-0624">Polysaccharide degradation</keyword>
<evidence type="ECO:0000259" key="11">
    <source>
        <dbReference type="Pfam" id="PF17652"/>
    </source>
</evidence>
<dbReference type="Proteomes" id="UP001161247">
    <property type="component" value="Chromosome 9"/>
</dbReference>
<proteinExistence type="inferred from homology"/>
<gene>
    <name evidence="12" type="ORF">OLC1_LOCUS23951</name>
</gene>
<keyword evidence="5" id="KW-0119">Carbohydrate metabolism</keyword>
<name>A0AAV1EE74_OLDCO</name>
<keyword evidence="7" id="KW-0961">Cell wall biogenesis/degradation</keyword>
<dbReference type="EMBL" id="OX459126">
    <property type="protein sequence ID" value="CAI9117969.1"/>
    <property type="molecule type" value="Genomic_DNA"/>
</dbReference>